<proteinExistence type="inferred from homology"/>
<dbReference type="Pfam" id="PF00842">
    <property type="entry name" value="Ala_racemase_C"/>
    <property type="match status" value="1"/>
</dbReference>
<dbReference type="GO" id="GO:0030170">
    <property type="term" value="F:pyridoxal phosphate binding"/>
    <property type="evidence" value="ECO:0007669"/>
    <property type="project" value="UniProtKB-UniRule"/>
</dbReference>
<feature type="binding site" evidence="5 7">
    <location>
        <position position="133"/>
    </location>
    <ligand>
        <name>substrate</name>
    </ligand>
</feature>
<dbReference type="OrthoDB" id="9813814at2"/>
<dbReference type="CDD" id="cd00430">
    <property type="entry name" value="PLPDE_III_AR"/>
    <property type="match status" value="1"/>
</dbReference>
<name>A0A0G4KAA0_9SPIR</name>
<evidence type="ECO:0000256" key="1">
    <source>
        <dbReference type="ARBA" id="ARBA00000316"/>
    </source>
</evidence>
<keyword evidence="4 5" id="KW-0413">Isomerase</keyword>
<evidence type="ECO:0000256" key="5">
    <source>
        <dbReference type="HAMAP-Rule" id="MF_01201"/>
    </source>
</evidence>
<dbReference type="Pfam" id="PF01168">
    <property type="entry name" value="Ala_racemase_N"/>
    <property type="match status" value="1"/>
</dbReference>
<accession>A0A0G4KAA0</accession>
<feature type="domain" description="Alanine racemase C-terminal" evidence="8">
    <location>
        <begin position="239"/>
        <end position="364"/>
    </location>
</feature>
<feature type="active site" description="Proton acceptor; specific for L-alanine" evidence="5">
    <location>
        <position position="260"/>
    </location>
</feature>
<dbReference type="InterPro" id="IPR011079">
    <property type="entry name" value="Ala_racemase_C"/>
</dbReference>
<comment type="similarity">
    <text evidence="5">Belongs to the alanine racemase family.</text>
</comment>
<dbReference type="EC" id="5.1.1.1" evidence="5"/>
<evidence type="ECO:0000313" key="9">
    <source>
        <dbReference type="EMBL" id="CRF35235.1"/>
    </source>
</evidence>
<dbReference type="PRINTS" id="PR00992">
    <property type="entry name" value="ALARACEMASE"/>
</dbReference>
<evidence type="ECO:0000256" key="2">
    <source>
        <dbReference type="ARBA" id="ARBA00001933"/>
    </source>
</evidence>
<evidence type="ECO:0000259" key="8">
    <source>
        <dbReference type="SMART" id="SM01005"/>
    </source>
</evidence>
<comment type="catalytic activity">
    <reaction evidence="1 5">
        <text>L-alanine = D-alanine</text>
        <dbReference type="Rhea" id="RHEA:20249"/>
        <dbReference type="ChEBI" id="CHEBI:57416"/>
        <dbReference type="ChEBI" id="CHEBI:57972"/>
        <dbReference type="EC" id="5.1.1.1"/>
    </reaction>
</comment>
<dbReference type="InterPro" id="IPR001608">
    <property type="entry name" value="Ala_racemase_N"/>
</dbReference>
<dbReference type="UniPathway" id="UPA00042">
    <property type="reaction ID" value="UER00497"/>
</dbReference>
<comment type="cofactor">
    <cofactor evidence="2 5 6">
        <name>pyridoxal 5'-phosphate</name>
        <dbReference type="ChEBI" id="CHEBI:597326"/>
    </cofactor>
</comment>
<evidence type="ECO:0000313" key="10">
    <source>
        <dbReference type="Proteomes" id="UP000043763"/>
    </source>
</evidence>
<sequence>MSNYTIAEIDLSVLNKNMQIIHSIIKDVKLLNIVKANAYGHGLIEISKASEQFGADALGVANVEEGVRIREAGVKLPILVLFQHFKDESDLVCKYNLSPIVSNDECLEYYDKFLKKNGGSLNLYIKVDTGLNRMGAKPEEVLPLAKKVLSYNTLNIEGINTHYAASDMDDDYSISFTNKQIEVFNNVLNSLYENGIKIKNAHTSNSAAIISYKSTYFDMVRAGIILYGYNDDFLGIKPILNLKSYVVLVRSIKKGESISYGMTWTANRDTKVAVIPIGYADGIPRKLSNNWEVKINGKYYPLRGRVCMDSIIAEIGNDNIKVGDEVLIFGNDERLNADTLAARIDSISHEVLVNIGERVKRVYINKNN</sequence>
<keyword evidence="10" id="KW-1185">Reference proteome</keyword>
<comment type="function">
    <text evidence="5">Catalyzes the interconversion of L-alanine and D-alanine. May also act on other amino acids.</text>
</comment>
<evidence type="ECO:0000256" key="7">
    <source>
        <dbReference type="PIRSR" id="PIRSR600821-52"/>
    </source>
</evidence>
<dbReference type="GO" id="GO:0008784">
    <property type="term" value="F:alanine racemase activity"/>
    <property type="evidence" value="ECO:0007669"/>
    <property type="project" value="UniProtKB-UniRule"/>
</dbReference>
<feature type="binding site" evidence="5 7">
    <location>
        <position position="308"/>
    </location>
    <ligand>
        <name>substrate</name>
    </ligand>
</feature>
<organism evidence="9 10">
    <name type="scientific">Brachyspira suanatina</name>
    <dbReference type="NCBI Taxonomy" id="381802"/>
    <lineage>
        <taxon>Bacteria</taxon>
        <taxon>Pseudomonadati</taxon>
        <taxon>Spirochaetota</taxon>
        <taxon>Spirochaetia</taxon>
        <taxon>Brachyspirales</taxon>
        <taxon>Brachyspiraceae</taxon>
        <taxon>Brachyspira</taxon>
    </lineage>
</organism>
<dbReference type="InterPro" id="IPR009006">
    <property type="entry name" value="Ala_racemase/Decarboxylase_C"/>
</dbReference>
<dbReference type="FunFam" id="3.20.20.10:FF:000002">
    <property type="entry name" value="Alanine racemase"/>
    <property type="match status" value="1"/>
</dbReference>
<dbReference type="PANTHER" id="PTHR30511:SF0">
    <property type="entry name" value="ALANINE RACEMASE, CATABOLIC-RELATED"/>
    <property type="match status" value="1"/>
</dbReference>
<dbReference type="PANTHER" id="PTHR30511">
    <property type="entry name" value="ALANINE RACEMASE"/>
    <property type="match status" value="1"/>
</dbReference>
<evidence type="ECO:0000256" key="3">
    <source>
        <dbReference type="ARBA" id="ARBA00022898"/>
    </source>
</evidence>
<protein>
    <recommendedName>
        <fullName evidence="5">Alanine racemase</fullName>
        <ecNumber evidence="5">5.1.1.1</ecNumber>
    </recommendedName>
</protein>
<dbReference type="SMART" id="SM01005">
    <property type="entry name" value="Ala_racemase_C"/>
    <property type="match status" value="1"/>
</dbReference>
<keyword evidence="3 5" id="KW-0663">Pyridoxal phosphate</keyword>
<dbReference type="AlphaFoldDB" id="A0A0G4KAA0"/>
<feature type="modified residue" description="N6-(pyridoxal phosphate)lysine" evidence="5 6">
    <location>
        <position position="35"/>
    </location>
</feature>
<gene>
    <name evidence="9" type="ORF">BRSU_2522</name>
</gene>
<feature type="active site" description="Proton acceptor; specific for D-alanine" evidence="5">
    <location>
        <position position="35"/>
    </location>
</feature>
<dbReference type="InterPro" id="IPR000821">
    <property type="entry name" value="Ala_racemase"/>
</dbReference>
<dbReference type="Proteomes" id="UP000043763">
    <property type="component" value="Unassembled WGS sequence"/>
</dbReference>
<dbReference type="Gene3D" id="2.40.37.10">
    <property type="entry name" value="Lyase, Ornithine Decarboxylase, Chain A, domain 1"/>
    <property type="match status" value="1"/>
</dbReference>
<dbReference type="HAMAP" id="MF_01201">
    <property type="entry name" value="Ala_racemase"/>
    <property type="match status" value="1"/>
</dbReference>
<dbReference type="InterPro" id="IPR029066">
    <property type="entry name" value="PLP-binding_barrel"/>
</dbReference>
<evidence type="ECO:0000256" key="4">
    <source>
        <dbReference type="ARBA" id="ARBA00023235"/>
    </source>
</evidence>
<comment type="pathway">
    <text evidence="5">Amino-acid biosynthesis; D-alanine biosynthesis; D-alanine from L-alanine: step 1/1.</text>
</comment>
<dbReference type="RefSeq" id="WP_048595881.1">
    <property type="nucleotide sequence ID" value="NZ_CVLB01000003.1"/>
</dbReference>
<dbReference type="EMBL" id="CVLB01000003">
    <property type="protein sequence ID" value="CRF35235.1"/>
    <property type="molecule type" value="Genomic_DNA"/>
</dbReference>
<dbReference type="GO" id="GO:0030632">
    <property type="term" value="P:D-alanine biosynthetic process"/>
    <property type="evidence" value="ECO:0007669"/>
    <property type="project" value="UniProtKB-UniRule"/>
</dbReference>
<reference evidence="10" key="1">
    <citation type="submission" date="2015-04" db="EMBL/GenBank/DDBJ databases">
        <authorList>
            <person name="Mushtaq Mamoona"/>
        </authorList>
    </citation>
    <scope>NUCLEOTIDE SEQUENCE [LARGE SCALE GENOMIC DNA]</scope>
    <source>
        <strain evidence="10">AN4859/03</strain>
    </source>
</reference>
<dbReference type="GO" id="GO:0005829">
    <property type="term" value="C:cytosol"/>
    <property type="evidence" value="ECO:0007669"/>
    <property type="project" value="TreeGrafter"/>
</dbReference>
<evidence type="ECO:0000256" key="6">
    <source>
        <dbReference type="PIRSR" id="PIRSR600821-50"/>
    </source>
</evidence>
<dbReference type="NCBIfam" id="TIGR00492">
    <property type="entry name" value="alr"/>
    <property type="match status" value="1"/>
</dbReference>
<dbReference type="SUPFAM" id="SSF50621">
    <property type="entry name" value="Alanine racemase C-terminal domain-like"/>
    <property type="match status" value="1"/>
</dbReference>
<dbReference type="Gene3D" id="3.20.20.10">
    <property type="entry name" value="Alanine racemase"/>
    <property type="match status" value="1"/>
</dbReference>
<dbReference type="SUPFAM" id="SSF51419">
    <property type="entry name" value="PLP-binding barrel"/>
    <property type="match status" value="1"/>
</dbReference>